<dbReference type="EMBL" id="AATP01000001">
    <property type="protein sequence ID" value="EAU42545.1"/>
    <property type="molecule type" value="Genomic_DNA"/>
</dbReference>
<dbReference type="AlphaFoldDB" id="Q0G719"/>
<keyword evidence="3" id="KW-1185">Reference proteome</keyword>
<dbReference type="eggNOG" id="ENOG5033JP7">
    <property type="taxonomic scope" value="Bacteria"/>
</dbReference>
<feature type="coiled-coil region" evidence="1">
    <location>
        <begin position="62"/>
        <end position="89"/>
    </location>
</feature>
<comment type="caution">
    <text evidence="2">The sequence shown here is derived from an EMBL/GenBank/DDBJ whole genome shotgun (WGS) entry which is preliminary data.</text>
</comment>
<organism evidence="2 3">
    <name type="scientific">Fulvimarina pelagi HTCC2506</name>
    <dbReference type="NCBI Taxonomy" id="314231"/>
    <lineage>
        <taxon>Bacteria</taxon>
        <taxon>Pseudomonadati</taxon>
        <taxon>Pseudomonadota</taxon>
        <taxon>Alphaproteobacteria</taxon>
        <taxon>Hyphomicrobiales</taxon>
        <taxon>Aurantimonadaceae</taxon>
        <taxon>Fulvimarina</taxon>
    </lineage>
</organism>
<evidence type="ECO:0000313" key="2">
    <source>
        <dbReference type="EMBL" id="EAU42545.1"/>
    </source>
</evidence>
<keyword evidence="1" id="KW-0175">Coiled coil</keyword>
<sequence length="110" mass="11994">MNSARLLEQLRPQLEAFEIESGRLQTLLAKIAPEVAENGKALSKQMDAAKSGDLSGELGSKFTQTLAKLNELEQLAEALTANHLALRSIWEQYARAVLQAEALRKGFGSV</sequence>
<evidence type="ECO:0000256" key="1">
    <source>
        <dbReference type="SAM" id="Coils"/>
    </source>
</evidence>
<reference evidence="2 3" key="1">
    <citation type="journal article" date="2010" name="J. Bacteriol.">
        <title>Genome sequence of Fulvimarina pelagi HTCC2506T, a Mn(II)-oxidizing alphaproteobacterium possessing an aerobic anoxygenic photosynthetic gene cluster and Xanthorhodopsin.</title>
        <authorList>
            <person name="Kang I."/>
            <person name="Oh H.M."/>
            <person name="Lim S.I."/>
            <person name="Ferriera S."/>
            <person name="Giovannoni S.J."/>
            <person name="Cho J.C."/>
        </authorList>
    </citation>
    <scope>NUCLEOTIDE SEQUENCE [LARGE SCALE GENOMIC DNA]</scope>
    <source>
        <strain evidence="2 3">HTCC2506</strain>
    </source>
</reference>
<name>Q0G719_9HYPH</name>
<accession>Q0G719</accession>
<proteinExistence type="predicted"/>
<evidence type="ECO:0000313" key="3">
    <source>
        <dbReference type="Proteomes" id="UP000004310"/>
    </source>
</evidence>
<gene>
    <name evidence="2" type="ORF">FP2506_06886</name>
</gene>
<dbReference type="Proteomes" id="UP000004310">
    <property type="component" value="Unassembled WGS sequence"/>
</dbReference>
<dbReference type="HOGENOM" id="CLU_2167278_0_0_5"/>
<protein>
    <submittedName>
        <fullName evidence="2">Uncharacterized protein</fullName>
    </submittedName>
</protein>